<keyword evidence="2" id="KW-1185">Reference proteome</keyword>
<dbReference type="Proteomes" id="UP000593828">
    <property type="component" value="Segment"/>
</dbReference>
<evidence type="ECO:0000313" key="2">
    <source>
        <dbReference type="Proteomes" id="UP000593828"/>
    </source>
</evidence>
<keyword evidence="1" id="KW-0413">Isomerase</keyword>
<accession>A0A7M1RVH4</accession>
<evidence type="ECO:0000313" key="1">
    <source>
        <dbReference type="EMBL" id="QOR58328.1"/>
    </source>
</evidence>
<dbReference type="GeneID" id="65128798"/>
<name>A0A7M1RVH4_9CAUD</name>
<organism evidence="1 2">
    <name type="scientific">uncultured phage cr106_1</name>
    <dbReference type="NCBI Taxonomy" id="2772062"/>
    <lineage>
        <taxon>Viruses</taxon>
        <taxon>Duplodnaviria</taxon>
        <taxon>Heunggongvirae</taxon>
        <taxon>Uroviricota</taxon>
        <taxon>Caudoviricetes</taxon>
        <taxon>Crassvirales</taxon>
        <taxon>Steigviridae</taxon>
        <taxon>Asinivirinae</taxon>
        <taxon>Mahstovirus</taxon>
        <taxon>Mahstovirus faecalis</taxon>
    </lineage>
</organism>
<protein>
    <submittedName>
        <fullName evidence="1">Muconolactone isomerase</fullName>
    </submittedName>
</protein>
<dbReference type="KEGG" id="vg:65128798"/>
<dbReference type="EMBL" id="MT774378">
    <property type="protein sequence ID" value="QOR58328.1"/>
    <property type="molecule type" value="Genomic_DNA"/>
</dbReference>
<dbReference type="GO" id="GO:0016853">
    <property type="term" value="F:isomerase activity"/>
    <property type="evidence" value="ECO:0007669"/>
    <property type="project" value="UniProtKB-KW"/>
</dbReference>
<sequence>MNDIIELNARGEEHNFLKKLSKPDSKESKTYVLKVSNPCIRAGYITDKRQFIDPAGGPMIVEGERIEEADAIVSSINYIVGYGYTVTFQ</sequence>
<proteinExistence type="predicted"/>
<dbReference type="RefSeq" id="YP_010110486.1">
    <property type="nucleotide sequence ID" value="NC_055871.1"/>
</dbReference>
<reference evidence="1 2" key="1">
    <citation type="submission" date="2020-07" db="EMBL/GenBank/DDBJ databases">
        <title>Taxonomic proposal: Crassvirales, a new order of highly abundant and diverse bacterial viruses.</title>
        <authorList>
            <person name="Shkoporov A.N."/>
            <person name="Stockdale S.R."/>
            <person name="Guerin E."/>
            <person name="Ross R.P."/>
            <person name="Hill C."/>
        </authorList>
    </citation>
    <scope>NUCLEOTIDE SEQUENCE [LARGE SCALE GENOMIC DNA]</scope>
</reference>